<evidence type="ECO:0000313" key="2">
    <source>
        <dbReference type="Proteomes" id="UP001356427"/>
    </source>
</evidence>
<evidence type="ECO:0000313" key="1">
    <source>
        <dbReference type="EMBL" id="KAK6288379.1"/>
    </source>
</evidence>
<keyword evidence="2" id="KW-1185">Reference proteome</keyword>
<protein>
    <submittedName>
        <fullName evidence="1">Uncharacterized protein</fullName>
    </submittedName>
</protein>
<dbReference type="Proteomes" id="UP001356427">
    <property type="component" value="Unassembled WGS sequence"/>
</dbReference>
<reference evidence="1 2" key="1">
    <citation type="submission" date="2021-04" db="EMBL/GenBank/DDBJ databases">
        <authorList>
            <person name="De Guttry C."/>
            <person name="Zahm M."/>
            <person name="Klopp C."/>
            <person name="Cabau C."/>
            <person name="Louis A."/>
            <person name="Berthelot C."/>
            <person name="Parey E."/>
            <person name="Roest Crollius H."/>
            <person name="Montfort J."/>
            <person name="Robinson-Rechavi M."/>
            <person name="Bucao C."/>
            <person name="Bouchez O."/>
            <person name="Gislard M."/>
            <person name="Lluch J."/>
            <person name="Milhes M."/>
            <person name="Lampietro C."/>
            <person name="Lopez Roques C."/>
            <person name="Donnadieu C."/>
            <person name="Braasch I."/>
            <person name="Desvignes T."/>
            <person name="Postlethwait J."/>
            <person name="Bobe J."/>
            <person name="Wedekind C."/>
            <person name="Guiguen Y."/>
        </authorList>
    </citation>
    <scope>NUCLEOTIDE SEQUENCE [LARGE SCALE GENOMIC DNA]</scope>
    <source>
        <strain evidence="1">Cs_M1</strain>
        <tissue evidence="1">Blood</tissue>
    </source>
</reference>
<name>A0AAN8KQC8_9TELE</name>
<dbReference type="EMBL" id="JAGTTL010000525">
    <property type="protein sequence ID" value="KAK6288379.1"/>
    <property type="molecule type" value="Genomic_DNA"/>
</dbReference>
<proteinExistence type="predicted"/>
<dbReference type="AlphaFoldDB" id="A0AAN8KQC8"/>
<feature type="non-terminal residue" evidence="1">
    <location>
        <position position="56"/>
    </location>
</feature>
<comment type="caution">
    <text evidence="1">The sequence shown here is derived from an EMBL/GenBank/DDBJ whole genome shotgun (WGS) entry which is preliminary data.</text>
</comment>
<gene>
    <name evidence="1" type="ORF">J4Q44_G00389210</name>
</gene>
<sequence>MSGLRRTEVSGYVWSEKDRGVRLCLVWGGQRCQAMSGLRRTEVSGYVWSEKDRGVR</sequence>
<accession>A0AAN8KQC8</accession>
<organism evidence="1 2">
    <name type="scientific">Coregonus suidteri</name>
    <dbReference type="NCBI Taxonomy" id="861788"/>
    <lineage>
        <taxon>Eukaryota</taxon>
        <taxon>Metazoa</taxon>
        <taxon>Chordata</taxon>
        <taxon>Craniata</taxon>
        <taxon>Vertebrata</taxon>
        <taxon>Euteleostomi</taxon>
        <taxon>Actinopterygii</taxon>
        <taxon>Neopterygii</taxon>
        <taxon>Teleostei</taxon>
        <taxon>Protacanthopterygii</taxon>
        <taxon>Salmoniformes</taxon>
        <taxon>Salmonidae</taxon>
        <taxon>Coregoninae</taxon>
        <taxon>Coregonus</taxon>
    </lineage>
</organism>